<dbReference type="VEuPathDB" id="FungiDB:PC110_g21835"/>
<sequence>MIYDLRISKEKLTLEWVAAQADSFPRKQIGRGGGGQSGPHYGVGSLGGFFHATQQPKSSSPN</sequence>
<dbReference type="EMBL" id="RCMV01001187">
    <property type="protein sequence ID" value="KAG3209885.1"/>
    <property type="molecule type" value="Genomic_DNA"/>
</dbReference>
<gene>
    <name evidence="2" type="ORF">PC129_g19111</name>
</gene>
<dbReference type="Proteomes" id="UP000760860">
    <property type="component" value="Unassembled WGS sequence"/>
</dbReference>
<evidence type="ECO:0000313" key="2">
    <source>
        <dbReference type="EMBL" id="KAG3209885.1"/>
    </source>
</evidence>
<reference evidence="2" key="1">
    <citation type="submission" date="2018-05" db="EMBL/GenBank/DDBJ databases">
        <title>Effector identification in a new, highly contiguous assembly of the strawberry crown rot pathogen Phytophthora cactorum.</title>
        <authorList>
            <person name="Armitage A.D."/>
            <person name="Nellist C.F."/>
            <person name="Bates H."/>
            <person name="Vickerstaff R.J."/>
            <person name="Harrison R.J."/>
        </authorList>
    </citation>
    <scope>NUCLEOTIDE SEQUENCE</scope>
    <source>
        <strain evidence="2">P421</strain>
    </source>
</reference>
<comment type="caution">
    <text evidence="2">The sequence shown here is derived from an EMBL/GenBank/DDBJ whole genome shotgun (WGS) entry which is preliminary data.</text>
</comment>
<feature type="region of interest" description="Disordered" evidence="1">
    <location>
        <begin position="26"/>
        <end position="62"/>
    </location>
</feature>
<name>A0A8T1HBQ5_9STRA</name>
<dbReference type="AlphaFoldDB" id="A0A8T1HBQ5"/>
<proteinExistence type="predicted"/>
<feature type="compositionally biased region" description="Polar residues" evidence="1">
    <location>
        <begin position="52"/>
        <end position="62"/>
    </location>
</feature>
<evidence type="ECO:0000313" key="3">
    <source>
        <dbReference type="Proteomes" id="UP000760860"/>
    </source>
</evidence>
<protein>
    <submittedName>
        <fullName evidence="2">Uncharacterized protein</fullName>
    </submittedName>
</protein>
<accession>A0A8T1HBQ5</accession>
<evidence type="ECO:0000256" key="1">
    <source>
        <dbReference type="SAM" id="MobiDB-lite"/>
    </source>
</evidence>
<organism evidence="2 3">
    <name type="scientific">Phytophthora cactorum</name>
    <dbReference type="NCBI Taxonomy" id="29920"/>
    <lineage>
        <taxon>Eukaryota</taxon>
        <taxon>Sar</taxon>
        <taxon>Stramenopiles</taxon>
        <taxon>Oomycota</taxon>
        <taxon>Peronosporomycetes</taxon>
        <taxon>Peronosporales</taxon>
        <taxon>Peronosporaceae</taxon>
        <taxon>Phytophthora</taxon>
    </lineage>
</organism>